<accession>A0A524RRA7</accession>
<evidence type="ECO:0000256" key="1">
    <source>
        <dbReference type="SAM" id="SignalP"/>
    </source>
</evidence>
<sequence length="143" mass="15168">MKWTASHVLSAVATLALAAALATEAHASSCEAGQKIDHRKADCLSANWNNSLWGQHTAKVKNECASFGTVVAKVEMKDAEDVILHLESDKTQRRMVDADITGVACCTDLSDYCNKPEGSYANAVDLSEDTTEDDFGGTVSAGS</sequence>
<gene>
    <name evidence="2" type="ORF">ERJ67_00440</name>
</gene>
<keyword evidence="1" id="KW-0732">Signal</keyword>
<dbReference type="EMBL" id="SRMO01000001">
    <property type="protein sequence ID" value="TGG96851.1"/>
    <property type="molecule type" value="Genomic_DNA"/>
</dbReference>
<feature type="signal peptide" evidence="1">
    <location>
        <begin position="1"/>
        <end position="27"/>
    </location>
</feature>
<feature type="chain" id="PRO_5022243419" evidence="1">
    <location>
        <begin position="28"/>
        <end position="143"/>
    </location>
</feature>
<reference evidence="2 3" key="1">
    <citation type="journal article" date="2019" name="mSystems">
        <title>Life at home and on the roam: Genomic adaptions reflect the dual lifestyle of an intracellular, facultative symbiont.</title>
        <authorList>
            <person name="Burgsdorf I."/>
        </authorList>
    </citation>
    <scope>NUCLEOTIDE SEQUENCE [LARGE SCALE GENOMIC DNA]</scope>
    <source>
        <strain evidence="2">277cV</strain>
    </source>
</reference>
<organism evidence="2 3">
    <name type="scientific">Aphanocapsa feldmannii 277cV</name>
    <dbReference type="NCBI Taxonomy" id="2507553"/>
    <lineage>
        <taxon>Bacteria</taxon>
        <taxon>Bacillati</taxon>
        <taxon>Cyanobacteriota</taxon>
        <taxon>Cyanophyceae</taxon>
        <taxon>Oscillatoriophycideae</taxon>
        <taxon>Chroococcales</taxon>
        <taxon>Microcystaceae</taxon>
        <taxon>Aphanocapsa</taxon>
    </lineage>
</organism>
<name>A0A524RRA7_9CHRO</name>
<evidence type="ECO:0000313" key="2">
    <source>
        <dbReference type="EMBL" id="TGG96851.1"/>
    </source>
</evidence>
<comment type="caution">
    <text evidence="2">The sequence shown here is derived from an EMBL/GenBank/DDBJ whole genome shotgun (WGS) entry which is preliminary data.</text>
</comment>
<proteinExistence type="predicted"/>
<dbReference type="Proteomes" id="UP000317990">
    <property type="component" value="Unassembled WGS sequence"/>
</dbReference>
<protein>
    <submittedName>
        <fullName evidence="2">Uncharacterized protein</fullName>
    </submittedName>
</protein>
<dbReference type="AlphaFoldDB" id="A0A524RRA7"/>
<evidence type="ECO:0000313" key="3">
    <source>
        <dbReference type="Proteomes" id="UP000317990"/>
    </source>
</evidence>